<feature type="region of interest" description="Disordered" evidence="1">
    <location>
        <begin position="38"/>
        <end position="61"/>
    </location>
</feature>
<name>A0A182FJN8_ANOAL</name>
<evidence type="ECO:0000313" key="3">
    <source>
        <dbReference type="Proteomes" id="UP000069272"/>
    </source>
</evidence>
<dbReference type="AlphaFoldDB" id="A0A182FJN8"/>
<protein>
    <submittedName>
        <fullName evidence="2">Uncharacterized protein</fullName>
    </submittedName>
</protein>
<feature type="region of interest" description="Disordered" evidence="1">
    <location>
        <begin position="1"/>
        <end position="20"/>
    </location>
</feature>
<keyword evidence="3" id="KW-1185">Reference proteome</keyword>
<reference evidence="2" key="2">
    <citation type="submission" date="2022-08" db="UniProtKB">
        <authorList>
            <consortium name="EnsemblMetazoa"/>
        </authorList>
    </citation>
    <scope>IDENTIFICATION</scope>
    <source>
        <strain evidence="2">STECLA/ALBI9_A</strain>
    </source>
</reference>
<feature type="compositionally biased region" description="Polar residues" evidence="1">
    <location>
        <begin position="45"/>
        <end position="61"/>
    </location>
</feature>
<reference evidence="2 3" key="1">
    <citation type="journal article" date="2017" name="G3 (Bethesda)">
        <title>The Physical Genome Mapping of Anopheles albimanus Corrected Scaffold Misassemblies and Identified Interarm Rearrangements in Genus Anopheles.</title>
        <authorList>
            <person name="Artemov G.N."/>
            <person name="Peery A.N."/>
            <person name="Jiang X."/>
            <person name="Tu Z."/>
            <person name="Stegniy V.N."/>
            <person name="Sharakhova M.V."/>
            <person name="Sharakhov I.V."/>
        </authorList>
    </citation>
    <scope>NUCLEOTIDE SEQUENCE [LARGE SCALE GENOMIC DNA]</scope>
    <source>
        <strain evidence="2 3">ALBI9_A</strain>
    </source>
</reference>
<dbReference type="EnsemblMetazoa" id="AALB006733-RA">
    <property type="protein sequence ID" value="AALB006733-PA"/>
    <property type="gene ID" value="AALB006733"/>
</dbReference>
<evidence type="ECO:0000256" key="1">
    <source>
        <dbReference type="SAM" id="MobiDB-lite"/>
    </source>
</evidence>
<evidence type="ECO:0000313" key="2">
    <source>
        <dbReference type="EnsemblMetazoa" id="AALB006733-PA"/>
    </source>
</evidence>
<organism evidence="2 3">
    <name type="scientific">Anopheles albimanus</name>
    <name type="common">New world malaria mosquito</name>
    <dbReference type="NCBI Taxonomy" id="7167"/>
    <lineage>
        <taxon>Eukaryota</taxon>
        <taxon>Metazoa</taxon>
        <taxon>Ecdysozoa</taxon>
        <taxon>Arthropoda</taxon>
        <taxon>Hexapoda</taxon>
        <taxon>Insecta</taxon>
        <taxon>Pterygota</taxon>
        <taxon>Neoptera</taxon>
        <taxon>Endopterygota</taxon>
        <taxon>Diptera</taxon>
        <taxon>Nematocera</taxon>
        <taxon>Culicoidea</taxon>
        <taxon>Culicidae</taxon>
        <taxon>Anophelinae</taxon>
        <taxon>Anopheles</taxon>
    </lineage>
</organism>
<accession>A0A182FJN8</accession>
<dbReference type="VEuPathDB" id="VectorBase:AALB006733"/>
<dbReference type="Proteomes" id="UP000069272">
    <property type="component" value="Chromosome X"/>
</dbReference>
<proteinExistence type="predicted"/>
<sequence length="61" mass="6122">MSWYDDAGVSIGHSNEPSAYGGRMLFLSMACGRVGTIGPAGGRPGTSSSPAITGSISGWCV</sequence>